<keyword evidence="5" id="KW-1185">Reference proteome</keyword>
<name>A0A8B4QEK0_9BACL</name>
<protein>
    <submittedName>
        <fullName evidence="2">MJ0570-related uncharacterized domain</fullName>
    </submittedName>
    <submittedName>
        <fullName evidence="3">Uncharacterized protein (TIGR00290 family)</fullName>
    </submittedName>
</protein>
<dbReference type="Gene3D" id="3.40.50.620">
    <property type="entry name" value="HUPs"/>
    <property type="match status" value="1"/>
</dbReference>
<dbReference type="EMBL" id="UGNP01000001">
    <property type="protein sequence ID" value="STX11069.1"/>
    <property type="molecule type" value="Genomic_DNA"/>
</dbReference>
<comment type="caution">
    <text evidence="2">The sequence shown here is derived from an EMBL/GenBank/DDBJ whole genome shotgun (WGS) entry which is preliminary data.</text>
</comment>
<dbReference type="AlphaFoldDB" id="A0A8B4QEK0"/>
<proteinExistence type="predicted"/>
<evidence type="ECO:0000313" key="2">
    <source>
        <dbReference type="EMBL" id="STX11069.1"/>
    </source>
</evidence>
<feature type="domain" description="Diphthamide synthase" evidence="1">
    <location>
        <begin position="16"/>
        <end position="222"/>
    </location>
</feature>
<reference evidence="3 5" key="2">
    <citation type="submission" date="2019-03" db="EMBL/GenBank/DDBJ databases">
        <title>Genomic Encyclopedia of Type Strains, Phase IV (KMG-IV): sequencing the most valuable type-strain genomes for metagenomic binning, comparative biology and taxonomic classification.</title>
        <authorList>
            <person name="Goeker M."/>
        </authorList>
    </citation>
    <scope>NUCLEOTIDE SEQUENCE [LARGE SCALE GENOMIC DNA]</scope>
    <source>
        <strain evidence="3 5">DSM 20580</strain>
    </source>
</reference>
<dbReference type="GO" id="GO:0017183">
    <property type="term" value="P:protein histidyl modification to diphthamide"/>
    <property type="evidence" value="ECO:0007669"/>
    <property type="project" value="TreeGrafter"/>
</dbReference>
<dbReference type="Pfam" id="PF01902">
    <property type="entry name" value="Diphthami_syn_2"/>
    <property type="match status" value="1"/>
</dbReference>
<dbReference type="InterPro" id="IPR030662">
    <property type="entry name" value="DPH6/MJ0570"/>
</dbReference>
<gene>
    <name evidence="3" type="ORF">DFR61_11840</name>
    <name evidence="2" type="ORF">NCTC10597_02865</name>
</gene>
<dbReference type="CDD" id="cd01994">
    <property type="entry name" value="AANH_PF0828-like"/>
    <property type="match status" value="1"/>
</dbReference>
<dbReference type="RefSeq" id="WP_172461976.1">
    <property type="nucleotide sequence ID" value="NZ_BJUE01000010.1"/>
</dbReference>
<dbReference type="PANTHER" id="PTHR12196:SF2">
    <property type="entry name" value="DIPHTHINE--AMMONIA LIGASE"/>
    <property type="match status" value="1"/>
</dbReference>
<dbReference type="SUPFAM" id="SSF52402">
    <property type="entry name" value="Adenine nucleotide alpha hydrolases-like"/>
    <property type="match status" value="1"/>
</dbReference>
<dbReference type="NCBIfam" id="TIGR00290">
    <property type="entry name" value="MJ0570_dom"/>
    <property type="match status" value="1"/>
</dbReference>
<dbReference type="GO" id="GO:0017178">
    <property type="term" value="F:diphthine-ammonia ligase activity"/>
    <property type="evidence" value="ECO:0007669"/>
    <property type="project" value="TreeGrafter"/>
</dbReference>
<reference evidence="2 4" key="1">
    <citation type="submission" date="2018-06" db="EMBL/GenBank/DDBJ databases">
        <authorList>
            <consortium name="Pathogen Informatics"/>
            <person name="Doyle S."/>
        </authorList>
    </citation>
    <scope>NUCLEOTIDE SEQUENCE [LARGE SCALE GENOMIC DNA]</scope>
    <source>
        <strain evidence="2 4">NCTC10597</strain>
    </source>
</reference>
<evidence type="ECO:0000313" key="4">
    <source>
        <dbReference type="Proteomes" id="UP000254330"/>
    </source>
</evidence>
<organism evidence="2 4">
    <name type="scientific">Kurthia zopfii</name>
    <dbReference type="NCBI Taxonomy" id="1650"/>
    <lineage>
        <taxon>Bacteria</taxon>
        <taxon>Bacillati</taxon>
        <taxon>Bacillota</taxon>
        <taxon>Bacilli</taxon>
        <taxon>Bacillales</taxon>
        <taxon>Caryophanaceae</taxon>
        <taxon>Kurthia</taxon>
    </lineage>
</organism>
<sequence>MTENRWIPAIENKAFVASYSGGKDSSLALYKAMQYGTAIGLIVMLEEQGEKSRSHGMPPEIIQAQADAIGLPIFAAASNWADYEQNFINLLENASDTGAETLVTGDLDVVGHADWNEQVTQKADLSLCMPLWDVGRKEAVDELIQLGFKTMVVTVNTSLGMNEDDLGRIMTMEYVDELIQRGIDPCGESGEFHTTVLDGPLFKHPIEVQQHPILRHNEYAFLPLTLK</sequence>
<evidence type="ECO:0000313" key="3">
    <source>
        <dbReference type="EMBL" id="TDR37914.1"/>
    </source>
</evidence>
<dbReference type="Proteomes" id="UP000254330">
    <property type="component" value="Unassembled WGS sequence"/>
</dbReference>
<dbReference type="Gene3D" id="3.90.1490.10">
    <property type="entry name" value="putative n-type atp pyrophosphatase, domain 2"/>
    <property type="match status" value="1"/>
</dbReference>
<dbReference type="PANTHER" id="PTHR12196">
    <property type="entry name" value="DOMAIN OF UNKNOWN FUNCTION 71 DUF71 -CONTAINING PROTEIN"/>
    <property type="match status" value="1"/>
</dbReference>
<dbReference type="InterPro" id="IPR002761">
    <property type="entry name" value="Diphthami_syn_dom"/>
</dbReference>
<dbReference type="EMBL" id="SNZG01000018">
    <property type="protein sequence ID" value="TDR37914.1"/>
    <property type="molecule type" value="Genomic_DNA"/>
</dbReference>
<dbReference type="Proteomes" id="UP000294641">
    <property type="component" value="Unassembled WGS sequence"/>
</dbReference>
<evidence type="ECO:0000259" key="1">
    <source>
        <dbReference type="Pfam" id="PF01902"/>
    </source>
</evidence>
<accession>A0A8B4QEK0</accession>
<dbReference type="InterPro" id="IPR014729">
    <property type="entry name" value="Rossmann-like_a/b/a_fold"/>
</dbReference>
<evidence type="ECO:0000313" key="5">
    <source>
        <dbReference type="Proteomes" id="UP000294641"/>
    </source>
</evidence>